<feature type="coiled-coil region" evidence="11">
    <location>
        <begin position="728"/>
        <end position="755"/>
    </location>
</feature>
<evidence type="ECO:0000313" key="15">
    <source>
        <dbReference type="Proteomes" id="UP000005239"/>
    </source>
</evidence>
<evidence type="ECO:0000256" key="7">
    <source>
        <dbReference type="ARBA" id="ARBA00023175"/>
    </source>
</evidence>
<dbReference type="GO" id="GO:0008017">
    <property type="term" value="F:microtubule binding"/>
    <property type="evidence" value="ECO:0007669"/>
    <property type="project" value="InterPro"/>
</dbReference>
<dbReference type="FunFam" id="3.40.850.10:FF:000019">
    <property type="entry name" value="Kinesin-like protein KIN-5D"/>
    <property type="match status" value="1"/>
</dbReference>
<feature type="region of interest" description="Disordered" evidence="12">
    <location>
        <begin position="497"/>
        <end position="543"/>
    </location>
</feature>
<dbReference type="SMART" id="SM00129">
    <property type="entry name" value="KISc"/>
    <property type="match status" value="1"/>
</dbReference>
<feature type="compositionally biased region" description="Basic and acidic residues" evidence="12">
    <location>
        <begin position="814"/>
        <end position="826"/>
    </location>
</feature>
<feature type="coiled-coil region" evidence="11">
    <location>
        <begin position="588"/>
        <end position="670"/>
    </location>
</feature>
<dbReference type="GO" id="GO:0007052">
    <property type="term" value="P:mitotic spindle organization"/>
    <property type="evidence" value="ECO:0000318"/>
    <property type="project" value="GO_Central"/>
</dbReference>
<feature type="region of interest" description="Disordered" evidence="12">
    <location>
        <begin position="1149"/>
        <end position="1206"/>
    </location>
</feature>
<protein>
    <recommendedName>
        <fullName evidence="13">Kinesin motor domain-containing protein</fullName>
    </recommendedName>
</protein>
<dbReference type="Proteomes" id="UP000005239">
    <property type="component" value="Unassembled WGS sequence"/>
</dbReference>
<evidence type="ECO:0000256" key="6">
    <source>
        <dbReference type="ARBA" id="ARBA00023054"/>
    </source>
</evidence>
<dbReference type="GO" id="GO:0005524">
    <property type="term" value="F:ATP binding"/>
    <property type="evidence" value="ECO:0007669"/>
    <property type="project" value="UniProtKB-UniRule"/>
</dbReference>
<dbReference type="PRINTS" id="PR00380">
    <property type="entry name" value="KINESINHEAVY"/>
</dbReference>
<evidence type="ECO:0000256" key="12">
    <source>
        <dbReference type="SAM" id="MobiDB-lite"/>
    </source>
</evidence>
<evidence type="ECO:0000256" key="9">
    <source>
        <dbReference type="ARBA" id="ARBA00034704"/>
    </source>
</evidence>
<dbReference type="InterPro" id="IPR019821">
    <property type="entry name" value="Kinesin_motor_CS"/>
</dbReference>
<dbReference type="EnsemblMetazoa" id="PPA25521.1">
    <property type="protein sequence ID" value="PPA25521.1"/>
    <property type="gene ID" value="WBGene00115075"/>
</dbReference>
<keyword evidence="15" id="KW-1185">Reference proteome</keyword>
<dbReference type="Pfam" id="PF00225">
    <property type="entry name" value="Kinesin"/>
    <property type="match status" value="1"/>
</dbReference>
<keyword evidence="5 10" id="KW-0067">ATP-binding</keyword>
<dbReference type="PANTHER" id="PTHR47969">
    <property type="entry name" value="CHROMOSOME-ASSOCIATED KINESIN KIF4A-RELATED"/>
    <property type="match status" value="1"/>
</dbReference>
<feature type="compositionally biased region" description="Basic and acidic residues" evidence="12">
    <location>
        <begin position="1053"/>
        <end position="1066"/>
    </location>
</feature>
<reference evidence="15" key="1">
    <citation type="journal article" date="2008" name="Nat. Genet.">
        <title>The Pristionchus pacificus genome provides a unique perspective on nematode lifestyle and parasitism.</title>
        <authorList>
            <person name="Dieterich C."/>
            <person name="Clifton S.W."/>
            <person name="Schuster L.N."/>
            <person name="Chinwalla A."/>
            <person name="Delehaunty K."/>
            <person name="Dinkelacker I."/>
            <person name="Fulton L."/>
            <person name="Fulton R."/>
            <person name="Godfrey J."/>
            <person name="Minx P."/>
            <person name="Mitreva M."/>
            <person name="Roeseler W."/>
            <person name="Tian H."/>
            <person name="Witte H."/>
            <person name="Yang S.P."/>
            <person name="Wilson R.K."/>
            <person name="Sommer R.J."/>
        </authorList>
    </citation>
    <scope>NUCLEOTIDE SEQUENCE [LARGE SCALE GENOMIC DNA]</scope>
    <source>
        <strain evidence="15">PS312</strain>
    </source>
</reference>
<dbReference type="InterPro" id="IPR001752">
    <property type="entry name" value="Kinesin_motor_dom"/>
</dbReference>
<dbReference type="GO" id="GO:0005875">
    <property type="term" value="C:microtubule associated complex"/>
    <property type="evidence" value="ECO:0000318"/>
    <property type="project" value="GO_Central"/>
</dbReference>
<keyword evidence="3" id="KW-0493">Microtubule</keyword>
<evidence type="ECO:0000256" key="8">
    <source>
        <dbReference type="ARBA" id="ARBA00023212"/>
    </source>
</evidence>
<dbReference type="PROSITE" id="PS00411">
    <property type="entry name" value="KINESIN_MOTOR_1"/>
    <property type="match status" value="1"/>
</dbReference>
<feature type="region of interest" description="Disordered" evidence="12">
    <location>
        <begin position="992"/>
        <end position="1030"/>
    </location>
</feature>
<feature type="region of interest" description="Disordered" evidence="12">
    <location>
        <begin position="384"/>
        <end position="410"/>
    </location>
</feature>
<dbReference type="InterPro" id="IPR027640">
    <property type="entry name" value="Kinesin-like_fam"/>
</dbReference>
<feature type="compositionally biased region" description="Low complexity" evidence="12">
    <location>
        <begin position="1005"/>
        <end position="1015"/>
    </location>
</feature>
<dbReference type="GO" id="GO:0007018">
    <property type="term" value="P:microtubule-based movement"/>
    <property type="evidence" value="ECO:0007669"/>
    <property type="project" value="InterPro"/>
</dbReference>
<dbReference type="Pfam" id="PF25764">
    <property type="entry name" value="KIF21A_4th"/>
    <property type="match status" value="1"/>
</dbReference>
<evidence type="ECO:0000256" key="4">
    <source>
        <dbReference type="ARBA" id="ARBA00022741"/>
    </source>
</evidence>
<feature type="region of interest" description="Disordered" evidence="12">
    <location>
        <begin position="814"/>
        <end position="835"/>
    </location>
</feature>
<feature type="coiled-coil region" evidence="11">
    <location>
        <begin position="922"/>
        <end position="949"/>
    </location>
</feature>
<evidence type="ECO:0000256" key="2">
    <source>
        <dbReference type="ARBA" id="ARBA00022490"/>
    </source>
</evidence>
<evidence type="ECO:0000256" key="3">
    <source>
        <dbReference type="ARBA" id="ARBA00022701"/>
    </source>
</evidence>
<evidence type="ECO:0000313" key="14">
    <source>
        <dbReference type="EnsemblMetazoa" id="PPA25521.1"/>
    </source>
</evidence>
<dbReference type="InterPro" id="IPR027417">
    <property type="entry name" value="P-loop_NTPase"/>
</dbReference>
<keyword evidence="8" id="KW-0206">Cytoskeleton</keyword>
<dbReference type="GO" id="GO:0005874">
    <property type="term" value="C:microtubule"/>
    <property type="evidence" value="ECO:0007669"/>
    <property type="project" value="UniProtKB-KW"/>
</dbReference>
<dbReference type="SUPFAM" id="SSF52540">
    <property type="entry name" value="P-loop containing nucleoside triphosphate hydrolases"/>
    <property type="match status" value="1"/>
</dbReference>
<feature type="domain" description="Kinesin motor" evidence="13">
    <location>
        <begin position="9"/>
        <end position="333"/>
    </location>
</feature>
<dbReference type="GO" id="GO:0003777">
    <property type="term" value="F:microtubule motor activity"/>
    <property type="evidence" value="ECO:0000318"/>
    <property type="project" value="GO_Central"/>
</dbReference>
<accession>A0A8R1YK52</accession>
<dbReference type="PANTHER" id="PTHR47969:SF15">
    <property type="entry name" value="CHROMOSOME-ASSOCIATED KINESIN KIF4A-RELATED"/>
    <property type="match status" value="1"/>
</dbReference>
<name>A0A8R1YK52_PRIPA</name>
<keyword evidence="4 10" id="KW-0547">Nucleotide-binding</keyword>
<evidence type="ECO:0000256" key="10">
    <source>
        <dbReference type="PROSITE-ProRule" id="PRU00283"/>
    </source>
</evidence>
<organism evidence="14 15">
    <name type="scientific">Pristionchus pacificus</name>
    <name type="common">Parasitic nematode worm</name>
    <dbReference type="NCBI Taxonomy" id="54126"/>
    <lineage>
        <taxon>Eukaryota</taxon>
        <taxon>Metazoa</taxon>
        <taxon>Ecdysozoa</taxon>
        <taxon>Nematoda</taxon>
        <taxon>Chromadorea</taxon>
        <taxon>Rhabditida</taxon>
        <taxon>Rhabditina</taxon>
        <taxon>Diplogasteromorpha</taxon>
        <taxon>Diplogasteroidea</taxon>
        <taxon>Neodiplogasteridae</taxon>
        <taxon>Pristionchus</taxon>
    </lineage>
</organism>
<evidence type="ECO:0000256" key="11">
    <source>
        <dbReference type="SAM" id="Coils"/>
    </source>
</evidence>
<dbReference type="AlphaFoldDB" id="A0A8R1YK52"/>
<feature type="binding site" evidence="10">
    <location>
        <begin position="87"/>
        <end position="94"/>
    </location>
    <ligand>
        <name>ATP</name>
        <dbReference type="ChEBI" id="CHEBI:30616"/>
    </ligand>
</feature>
<keyword evidence="7 10" id="KW-0505">Motor protein</keyword>
<sequence length="1206" mass="136995">MAAQDGVIPIRVLVRVRPLSKKENNENAQECVRTYVEQNQISCNDKMFAFDAVFDPASSQDDVYLASAGVLVDKLFAGYNCTILAYGQTGSGKTHTMGTEETTSTMLAETRGIVPRIVSRIFECIAETEQPQAFSVKVSMLEVYDDKVIDLLTRNPSREGLQIREKDGAPFVQGLSTHDVGSLVTTMGMLERGCSLRSKGETAMNAASSRSHAVFTILVEKIAVPNDESVWESKLRLVDLAGSERLKKTMAEGERKKEGIKINEGLHALGKVIQALSAEEKHIPYRDSKITRLLQDSLGGSSYTVMIACVSPADSNGEETLSTLRYADRVKSIKNKPTVQLDPTQALIQKLRDENASLRLEVAAYRAGEVPDIIVPLSSLPPSMNGPAKAQPLQKTAAPPSQTPGMGMGTPRRVVRREEYDEANDRVKGMEKTIAAMKEKIAEMIMYKAKQSEALCKAETEMERIQENTMILENAVREALAAETPSDCYTRMNQTMERMDREKEEKEKEREEMSHRDTTMSGDDSKMEESNMGGDDDEDDDHEEKMNGIIRNTESLEKEMDHIMKEIAVKEKLVHSNSAELSRLNAMEGEHKKQMESLTARLSELQKERDVLQDQLKKVSTTSKLSEERRKRLAEIEKELFTQRKKLNELKNIEKLKKQSDETVQRLKKEIFEMKSLRVRMTKQIKAETEKYRQQKMIADKKIAQMQSKERKRDMETSRLKQNLGQQLVVVKRKYEEATAANKRLQQQLMRSKTASVDRKMDEKTDEMWKEHVHNELELVASTYTAERSTDEMINQRKTISRTLKALNDRLKRLEGEPPQKRRTTVEGEEDNEAEKTRLLEEKRDCEEEIEKITATIQSLQSNSSDVNLASLAELRWSTVHTAAAAKLALKHLFEEAATLMRTSVDEKRMKENEEIRWTNKIEKLKGDVKEKQNKIDTMEKLKEEWLTKLNSEKVELEHRRGSLLQMILESDRVNITQEHVEQLKEMGDSIKNLGTLPKRKGPTTRRTTTRSTKSPFEDELMDGPRKTNSISRFGEVLNTMEAVKVDDENDMDTTRNDMDDKTFRLDDDDSKVSKRKTRSNAKVEDEKMDGKPKMTRQTSKKNIRRVVPEHMRPSPIKMEATSRRDSMYLGQAGGERMEEEENGVANATFILPKEGSNEIDTKENMSGSNKERGAKRAKDGSPDDLNQLLEGGMRNTKGGGLGQIQ</sequence>
<keyword evidence="6 11" id="KW-0175">Coiled coil</keyword>
<feature type="region of interest" description="Disordered" evidence="12">
    <location>
        <begin position="1051"/>
        <end position="1102"/>
    </location>
</feature>
<evidence type="ECO:0000259" key="13">
    <source>
        <dbReference type="PROSITE" id="PS50067"/>
    </source>
</evidence>
<keyword evidence="2" id="KW-0963">Cytoplasm</keyword>
<feature type="compositionally biased region" description="Basic and acidic residues" evidence="12">
    <location>
        <begin position="1156"/>
        <end position="1182"/>
    </location>
</feature>
<dbReference type="Gene3D" id="3.40.850.10">
    <property type="entry name" value="Kinesin motor domain"/>
    <property type="match status" value="1"/>
</dbReference>
<reference evidence="14" key="2">
    <citation type="submission" date="2022-06" db="UniProtKB">
        <authorList>
            <consortium name="EnsemblMetazoa"/>
        </authorList>
    </citation>
    <scope>IDENTIFICATION</scope>
    <source>
        <strain evidence="14">PS312</strain>
    </source>
</reference>
<comment type="subcellular location">
    <subcellularLocation>
        <location evidence="1">Cytoplasm</location>
        <location evidence="1">Cytoskeleton</location>
    </subcellularLocation>
</comment>
<feature type="compositionally biased region" description="Basic and acidic residues" evidence="12">
    <location>
        <begin position="1082"/>
        <end position="1093"/>
    </location>
</feature>
<gene>
    <name evidence="14" type="primary">WBGene00115075</name>
</gene>
<evidence type="ECO:0000256" key="1">
    <source>
        <dbReference type="ARBA" id="ARBA00004245"/>
    </source>
</evidence>
<comment type="similarity">
    <text evidence="9">Belongs to the TRAFAC class myosin-kinesin ATPase superfamily. Kinesin family. KIN-5/BimC subfamily.</text>
</comment>
<proteinExistence type="inferred from homology"/>
<dbReference type="PROSITE" id="PS50067">
    <property type="entry name" value="KINESIN_MOTOR_2"/>
    <property type="match status" value="1"/>
</dbReference>
<feature type="compositionally biased region" description="Basic and acidic residues" evidence="12">
    <location>
        <begin position="497"/>
        <end position="529"/>
    </location>
</feature>
<dbReference type="GO" id="GO:0051231">
    <property type="term" value="P:spindle elongation"/>
    <property type="evidence" value="ECO:0000318"/>
    <property type="project" value="GO_Central"/>
</dbReference>
<evidence type="ECO:0000256" key="5">
    <source>
        <dbReference type="ARBA" id="ARBA00022840"/>
    </source>
</evidence>
<dbReference type="InterPro" id="IPR036961">
    <property type="entry name" value="Kinesin_motor_dom_sf"/>
</dbReference>